<dbReference type="Proteomes" id="UP000789366">
    <property type="component" value="Unassembled WGS sequence"/>
</dbReference>
<evidence type="ECO:0000313" key="2">
    <source>
        <dbReference type="Proteomes" id="UP000789366"/>
    </source>
</evidence>
<name>A0ACA9R4I5_9GLOM</name>
<gene>
    <name evidence="1" type="ORF">SPELUC_LOCUS16141</name>
</gene>
<protein>
    <submittedName>
        <fullName evidence="1">15392_t:CDS:1</fullName>
    </submittedName>
</protein>
<organism evidence="1 2">
    <name type="scientific">Cetraspora pellucida</name>
    <dbReference type="NCBI Taxonomy" id="1433469"/>
    <lineage>
        <taxon>Eukaryota</taxon>
        <taxon>Fungi</taxon>
        <taxon>Fungi incertae sedis</taxon>
        <taxon>Mucoromycota</taxon>
        <taxon>Glomeromycotina</taxon>
        <taxon>Glomeromycetes</taxon>
        <taxon>Diversisporales</taxon>
        <taxon>Gigasporaceae</taxon>
        <taxon>Cetraspora</taxon>
    </lineage>
</organism>
<reference evidence="1" key="1">
    <citation type="submission" date="2021-06" db="EMBL/GenBank/DDBJ databases">
        <authorList>
            <person name="Kallberg Y."/>
            <person name="Tangrot J."/>
            <person name="Rosling A."/>
        </authorList>
    </citation>
    <scope>NUCLEOTIDE SEQUENCE</scope>
    <source>
        <strain evidence="1">28 12/20/2015</strain>
    </source>
</reference>
<keyword evidence="2" id="KW-1185">Reference proteome</keyword>
<proteinExistence type="predicted"/>
<evidence type="ECO:0000313" key="1">
    <source>
        <dbReference type="EMBL" id="CAG8777092.1"/>
    </source>
</evidence>
<accession>A0ACA9R4I5</accession>
<feature type="non-terminal residue" evidence="1">
    <location>
        <position position="93"/>
    </location>
</feature>
<comment type="caution">
    <text evidence="1">The sequence shown here is derived from an EMBL/GenBank/DDBJ whole genome shotgun (WGS) entry which is preliminary data.</text>
</comment>
<sequence>FQYSNISFYATGSKEYPGKLIKPFSETYLTNENLNLLVDYYTEIYSNDNLNFYAEGQLSNNSKSYLVSKRIIKASALELCSEYFGSDLTCSDL</sequence>
<feature type="non-terminal residue" evidence="1">
    <location>
        <position position="1"/>
    </location>
</feature>
<dbReference type="EMBL" id="CAJVPW010057790">
    <property type="protein sequence ID" value="CAG8777092.1"/>
    <property type="molecule type" value="Genomic_DNA"/>
</dbReference>